<dbReference type="STRING" id="392484.LP43_1972"/>
<keyword evidence="6 8" id="KW-0472">Membrane</keyword>
<evidence type="ECO:0000259" key="11">
    <source>
        <dbReference type="Pfam" id="PF00593"/>
    </source>
</evidence>
<dbReference type="Pfam" id="PF00593">
    <property type="entry name" value="TonB_dep_Rec_b-barrel"/>
    <property type="match status" value="1"/>
</dbReference>
<evidence type="ECO:0000259" key="12">
    <source>
        <dbReference type="Pfam" id="PF07715"/>
    </source>
</evidence>
<evidence type="ECO:0000313" key="13">
    <source>
        <dbReference type="EMBL" id="KGM06099.1"/>
    </source>
</evidence>
<keyword evidence="10" id="KW-0732">Signal</keyword>
<evidence type="ECO:0000256" key="10">
    <source>
        <dbReference type="SAM" id="SignalP"/>
    </source>
</evidence>
<keyword evidence="4 8" id="KW-0812">Transmembrane</keyword>
<evidence type="ECO:0000313" key="14">
    <source>
        <dbReference type="Proteomes" id="UP000029999"/>
    </source>
</evidence>
<organism evidence="13 14">
    <name type="scientific">Methylophaga thiooxydans</name>
    <dbReference type="NCBI Taxonomy" id="392484"/>
    <lineage>
        <taxon>Bacteria</taxon>
        <taxon>Pseudomonadati</taxon>
        <taxon>Pseudomonadota</taxon>
        <taxon>Gammaproteobacteria</taxon>
        <taxon>Thiotrichales</taxon>
        <taxon>Piscirickettsiaceae</taxon>
        <taxon>Methylophaga</taxon>
    </lineage>
</organism>
<name>A0A0A0BG58_9GAMM</name>
<evidence type="ECO:0000256" key="4">
    <source>
        <dbReference type="ARBA" id="ARBA00022692"/>
    </source>
</evidence>
<gene>
    <name evidence="13" type="ORF">LP43_1972</name>
</gene>
<evidence type="ECO:0000256" key="6">
    <source>
        <dbReference type="ARBA" id="ARBA00023136"/>
    </source>
</evidence>
<accession>A0A0A0BG58</accession>
<dbReference type="InterPro" id="IPR012910">
    <property type="entry name" value="Plug_dom"/>
</dbReference>
<dbReference type="Pfam" id="PF07715">
    <property type="entry name" value="Plug"/>
    <property type="match status" value="1"/>
</dbReference>
<evidence type="ECO:0000256" key="1">
    <source>
        <dbReference type="ARBA" id="ARBA00004571"/>
    </source>
</evidence>
<evidence type="ECO:0000256" key="2">
    <source>
        <dbReference type="ARBA" id="ARBA00022448"/>
    </source>
</evidence>
<keyword evidence="13" id="KW-0675">Receptor</keyword>
<dbReference type="AlphaFoldDB" id="A0A0A0BG58"/>
<protein>
    <submittedName>
        <fullName evidence="13">TonB-dependent receptor</fullName>
    </submittedName>
</protein>
<evidence type="ECO:0000256" key="7">
    <source>
        <dbReference type="ARBA" id="ARBA00023237"/>
    </source>
</evidence>
<dbReference type="GO" id="GO:0015344">
    <property type="term" value="F:siderophore uptake transmembrane transporter activity"/>
    <property type="evidence" value="ECO:0007669"/>
    <property type="project" value="TreeGrafter"/>
</dbReference>
<dbReference type="InterPro" id="IPR039426">
    <property type="entry name" value="TonB-dep_rcpt-like"/>
</dbReference>
<feature type="signal peptide" evidence="10">
    <location>
        <begin position="1"/>
        <end position="23"/>
    </location>
</feature>
<evidence type="ECO:0000256" key="8">
    <source>
        <dbReference type="PROSITE-ProRule" id="PRU01360"/>
    </source>
</evidence>
<keyword evidence="7 8" id="KW-0998">Cell outer membrane</keyword>
<comment type="subcellular location">
    <subcellularLocation>
        <location evidence="1 8">Cell outer membrane</location>
        <topology evidence="1 8">Multi-pass membrane protein</topology>
    </subcellularLocation>
</comment>
<dbReference type="PANTHER" id="PTHR30069">
    <property type="entry name" value="TONB-DEPENDENT OUTER MEMBRANE RECEPTOR"/>
    <property type="match status" value="1"/>
</dbReference>
<dbReference type="Proteomes" id="UP000029999">
    <property type="component" value="Unassembled WGS sequence"/>
</dbReference>
<dbReference type="InterPro" id="IPR000531">
    <property type="entry name" value="Beta-barrel_TonB"/>
</dbReference>
<dbReference type="PROSITE" id="PS52016">
    <property type="entry name" value="TONB_DEPENDENT_REC_3"/>
    <property type="match status" value="1"/>
</dbReference>
<feature type="domain" description="TonB-dependent receptor plug" evidence="12">
    <location>
        <begin position="49"/>
        <end position="157"/>
    </location>
</feature>
<dbReference type="EMBL" id="JRQD01000005">
    <property type="protein sequence ID" value="KGM06099.1"/>
    <property type="molecule type" value="Genomic_DNA"/>
</dbReference>
<keyword evidence="3 8" id="KW-1134">Transmembrane beta strand</keyword>
<keyword evidence="5 9" id="KW-0798">TonB box</keyword>
<evidence type="ECO:0000256" key="3">
    <source>
        <dbReference type="ARBA" id="ARBA00022452"/>
    </source>
</evidence>
<feature type="chain" id="PRO_5001959262" evidence="10">
    <location>
        <begin position="24"/>
        <end position="688"/>
    </location>
</feature>
<dbReference type="SUPFAM" id="SSF56935">
    <property type="entry name" value="Porins"/>
    <property type="match status" value="1"/>
</dbReference>
<comment type="similarity">
    <text evidence="8 9">Belongs to the TonB-dependent receptor family.</text>
</comment>
<proteinExistence type="inferred from homology"/>
<dbReference type="InterPro" id="IPR037066">
    <property type="entry name" value="Plug_dom_sf"/>
</dbReference>
<evidence type="ECO:0000256" key="5">
    <source>
        <dbReference type="ARBA" id="ARBA00023077"/>
    </source>
</evidence>
<reference evidence="13 14" key="1">
    <citation type="submission" date="2014-09" db="EMBL/GenBank/DDBJ databases">
        <authorList>
            <person name="Grob C."/>
            <person name="Taubert M."/>
            <person name="Howat A.M."/>
            <person name="Burns O.J."/>
            <person name="Dixon J.L."/>
            <person name="Chen Y."/>
            <person name="Murrell J.C."/>
        </authorList>
    </citation>
    <scope>NUCLEOTIDE SEQUENCE [LARGE SCALE GENOMIC DNA]</scope>
    <source>
        <strain evidence="13">L4</strain>
    </source>
</reference>
<sequence length="688" mass="77522">MKINTVSLTLFISSSLLTTNLIAEENLADDFFSDLPVITSASRLNQSVLSSPSAVTVIDSAMIQASGFIEIADIFRLVPGFQVAHADGNTFAVINHGDGWEYPNRMQLLIDGRSTYTSALSAIDWNTLGIQIEDIDRIEVVRGPAASAYGANSFAGAINVITKAPELDDKWHVGARYGNEGERRLLLRHSGEYKDLNYRFSAATRDNDGFDNYLDSRDLHDVSLTGRYSHDARNSFFSHFSATSGDAGMPPIDPGNPTSFYNRKRDTNAISAHVRWDHIISDSQEVKLNFYHNFRDEDDMVQSYPLWQLLDLPNPASVPGFLGEPNQTVEAGERTYKSHRSDLELQYNEILDSGLQYVVGFGGRYDSMESEAFFPDKGTVSNTSFRAFSNVQIPLGNKFTANAGGFYEVNRTDEPHFSPRLSLTWHIKETQSLRVGYSKAYRIPSLLEENLDLTVYTETGFPLDAVFKGDAGIEAERVKAFDIGYVGKMQNFPLSWELRAYKEEYDNVIDFYNDEDPGVTDLSGDLTRLGNVTQSQMYGFEGSIMFRPEENSFIRFHFNRGHETGTYIKEINEAPPKPSTDVESLHSAAPRKSYGFLAAKAVDTWQFNLGLYHVGTMEWFDRGDKVDSYTRLDASVIKRVPLTGKNELIFKLGGQNIGNEKYSEFIQDDERELEFDPRYYLSVTYLNF</sequence>
<keyword evidence="2 8" id="KW-0813">Transport</keyword>
<dbReference type="Gene3D" id="2.170.130.10">
    <property type="entry name" value="TonB-dependent receptor, plug domain"/>
    <property type="match status" value="1"/>
</dbReference>
<evidence type="ECO:0000256" key="9">
    <source>
        <dbReference type="RuleBase" id="RU003357"/>
    </source>
</evidence>
<comment type="caution">
    <text evidence="13">The sequence shown here is derived from an EMBL/GenBank/DDBJ whole genome shotgun (WGS) entry which is preliminary data.</text>
</comment>
<feature type="domain" description="TonB-dependent receptor-like beta-barrel" evidence="11">
    <location>
        <begin position="214"/>
        <end position="656"/>
    </location>
</feature>
<dbReference type="RefSeq" id="WP_036314683.1">
    <property type="nucleotide sequence ID" value="NZ_JRQD01000005.1"/>
</dbReference>
<dbReference type="Gene3D" id="2.40.170.20">
    <property type="entry name" value="TonB-dependent receptor, beta-barrel domain"/>
    <property type="match status" value="1"/>
</dbReference>
<dbReference type="PANTHER" id="PTHR30069:SF27">
    <property type="entry name" value="BLL4766 PROTEIN"/>
    <property type="match status" value="1"/>
</dbReference>
<dbReference type="InterPro" id="IPR036942">
    <property type="entry name" value="Beta-barrel_TonB_sf"/>
</dbReference>
<dbReference type="GO" id="GO:0044718">
    <property type="term" value="P:siderophore transmembrane transport"/>
    <property type="evidence" value="ECO:0007669"/>
    <property type="project" value="TreeGrafter"/>
</dbReference>
<dbReference type="GO" id="GO:0009279">
    <property type="term" value="C:cell outer membrane"/>
    <property type="evidence" value="ECO:0007669"/>
    <property type="project" value="UniProtKB-SubCell"/>
</dbReference>